<feature type="region of interest" description="Disordered" evidence="6">
    <location>
        <begin position="1"/>
        <end position="28"/>
    </location>
</feature>
<keyword evidence="3 5" id="KW-0863">Zinc-finger</keyword>
<feature type="compositionally biased region" description="Basic and acidic residues" evidence="6">
    <location>
        <begin position="84"/>
        <end position="94"/>
    </location>
</feature>
<feature type="region of interest" description="Disordered" evidence="6">
    <location>
        <begin position="449"/>
        <end position="472"/>
    </location>
</feature>
<feature type="region of interest" description="Disordered" evidence="6">
    <location>
        <begin position="41"/>
        <end position="139"/>
    </location>
</feature>
<feature type="compositionally biased region" description="Low complexity" evidence="6">
    <location>
        <begin position="74"/>
        <end position="83"/>
    </location>
</feature>
<keyword evidence="1" id="KW-0479">Metal-binding</keyword>
<feature type="compositionally biased region" description="Acidic residues" evidence="6">
    <location>
        <begin position="15"/>
        <end position="27"/>
    </location>
</feature>
<dbReference type="OrthoDB" id="6345942at2759"/>
<dbReference type="Pfam" id="PF00096">
    <property type="entry name" value="zf-C2H2"/>
    <property type="match status" value="1"/>
</dbReference>
<sequence length="472" mass="52631">MEESPELVDSSSDATADEEEASLVCDEVELRDVLSTEIEIKEEEVELDEGTFLPADDTPDPIGGGTCRDDDDSATGASTASADEAVRKEALEFRSRKRRGKKSGSSTESADEGGGRKKRRAKPALTVKSKRKRRKPKFDGLVMPRFVPGMMVQRSKKYLCLECGQQFDSIFRFATHTKRWHLAALPGYPHCCFYCPRKFRGKRALHRHLQIHSRLEPLRCPICRGSYHSAFGMANHLEIHKAEAQTVQKKPEVTQQNFKNSIYSKNVTPLDNVCFVCGATEASEDDLKTHLKTAHQGMLQCKACYEMVPTAAELLDHVDTVHNNQAELTYYRCPLQHCSRSFLSAAEMRKHSQACVPPPPKPASRPHSGTPMVCDICGLTYYELDHFVTHMRLHGTLSREISGYGNCKLCAFVVKSPGEQALHMVQQHGYRDRLASLVDAYGKLNIVPPKEVERGRGEEVDSESGSESSDGG</sequence>
<proteinExistence type="predicted"/>
<evidence type="ECO:0000313" key="10">
    <source>
        <dbReference type="Proteomes" id="UP000002320"/>
    </source>
</evidence>
<evidence type="ECO:0000256" key="4">
    <source>
        <dbReference type="ARBA" id="ARBA00022833"/>
    </source>
</evidence>
<dbReference type="eggNOG" id="KOG1721">
    <property type="taxonomic scope" value="Eukaryota"/>
</dbReference>
<dbReference type="InterPro" id="IPR036236">
    <property type="entry name" value="Znf_C2H2_sf"/>
</dbReference>
<dbReference type="AlphaFoldDB" id="B0VZQ8"/>
<dbReference type="PROSITE" id="PS50157">
    <property type="entry name" value="ZINC_FINGER_C2H2_2"/>
    <property type="match status" value="3"/>
</dbReference>
<dbReference type="InParanoid" id="B0VZQ8"/>
<feature type="compositionally biased region" description="Basic and acidic residues" evidence="6">
    <location>
        <begin position="450"/>
        <end position="459"/>
    </location>
</feature>
<accession>B0VZQ8</accession>
<reference evidence="8" key="1">
    <citation type="submission" date="2007-03" db="EMBL/GenBank/DDBJ databases">
        <title>Annotation of Culex pipiens quinquefasciatus.</title>
        <authorList>
            <consortium name="The Broad Institute Genome Sequencing Platform"/>
            <person name="Atkinson P.W."/>
            <person name="Hemingway J."/>
            <person name="Christensen B.M."/>
            <person name="Higgs S."/>
            <person name="Kodira C."/>
            <person name="Hannick L."/>
            <person name="Megy K."/>
            <person name="O'Leary S."/>
            <person name="Pearson M."/>
            <person name="Haas B.J."/>
            <person name="Mauceli E."/>
            <person name="Wortman J.R."/>
            <person name="Lee N.H."/>
            <person name="Guigo R."/>
            <person name="Stanke M."/>
            <person name="Alvarado L."/>
            <person name="Amedeo P."/>
            <person name="Antoine C.H."/>
            <person name="Arensburger P."/>
            <person name="Bidwell S.L."/>
            <person name="Crawford M."/>
            <person name="Camaro F."/>
            <person name="Devon K."/>
            <person name="Engels R."/>
            <person name="Hammond M."/>
            <person name="Howarth C."/>
            <person name="Koehrsen M."/>
            <person name="Lawson D."/>
            <person name="Montgomery P."/>
            <person name="Nene V."/>
            <person name="Nusbaum C."/>
            <person name="Puiu D."/>
            <person name="Romero-Severson J."/>
            <person name="Severson D.W."/>
            <person name="Shumway M."/>
            <person name="Sisk P."/>
            <person name="Stolte C."/>
            <person name="Zeng Q."/>
            <person name="Eisenstadt E."/>
            <person name="Fraser-Liggett C."/>
            <person name="Strausberg R."/>
            <person name="Galagan J."/>
            <person name="Birren B."/>
            <person name="Collins F.H."/>
        </authorList>
    </citation>
    <scope>NUCLEOTIDE SEQUENCE [LARGE SCALE GENOMIC DNA]</scope>
    <source>
        <strain evidence="8">JHB</strain>
    </source>
</reference>
<dbReference type="EMBL" id="DS231815">
    <property type="protein sequence ID" value="EDS35150.1"/>
    <property type="molecule type" value="Genomic_DNA"/>
</dbReference>
<feature type="domain" description="C2H2-type" evidence="7">
    <location>
        <begin position="331"/>
        <end position="362"/>
    </location>
</feature>
<dbReference type="EnsemblMetazoa" id="CPIJ000177-RA">
    <property type="protein sequence ID" value="CPIJ000177-PA"/>
    <property type="gene ID" value="CPIJ000177"/>
</dbReference>
<protein>
    <recommendedName>
        <fullName evidence="7">C2H2-type domain-containing protein</fullName>
    </recommendedName>
</protein>
<feature type="compositionally biased region" description="Basic residues" evidence="6">
    <location>
        <begin position="116"/>
        <end position="136"/>
    </location>
</feature>
<dbReference type="InterPro" id="IPR013087">
    <property type="entry name" value="Znf_C2H2_type"/>
</dbReference>
<evidence type="ECO:0000256" key="5">
    <source>
        <dbReference type="PROSITE-ProRule" id="PRU00042"/>
    </source>
</evidence>
<dbReference type="Gene3D" id="3.30.160.60">
    <property type="entry name" value="Classic Zinc Finger"/>
    <property type="match status" value="3"/>
</dbReference>
<dbReference type="PANTHER" id="PTHR24379">
    <property type="entry name" value="KRAB AND ZINC FINGER DOMAIN-CONTAINING"/>
    <property type="match status" value="1"/>
</dbReference>
<reference evidence="9" key="2">
    <citation type="submission" date="2021-02" db="UniProtKB">
        <authorList>
            <consortium name="EnsemblMetazoa"/>
        </authorList>
    </citation>
    <scope>IDENTIFICATION</scope>
    <source>
        <strain evidence="9">JHB</strain>
    </source>
</reference>
<dbReference type="VEuPathDB" id="VectorBase:CQUJHB009391"/>
<feature type="domain" description="C2H2-type" evidence="7">
    <location>
        <begin position="158"/>
        <end position="186"/>
    </location>
</feature>
<evidence type="ECO:0000256" key="1">
    <source>
        <dbReference type="ARBA" id="ARBA00022723"/>
    </source>
</evidence>
<dbReference type="VEuPathDB" id="VectorBase:CPIJ000177"/>
<dbReference type="GO" id="GO:0008270">
    <property type="term" value="F:zinc ion binding"/>
    <property type="evidence" value="ECO:0007669"/>
    <property type="project" value="UniProtKB-KW"/>
</dbReference>
<dbReference type="PROSITE" id="PS00028">
    <property type="entry name" value="ZINC_FINGER_C2H2_1"/>
    <property type="match status" value="4"/>
</dbReference>
<evidence type="ECO:0000259" key="7">
    <source>
        <dbReference type="PROSITE" id="PS50157"/>
    </source>
</evidence>
<gene>
    <name evidence="9" type="primary">6031095</name>
    <name evidence="8" type="ORF">CpipJ_CPIJ000177</name>
</gene>
<evidence type="ECO:0000256" key="6">
    <source>
        <dbReference type="SAM" id="MobiDB-lite"/>
    </source>
</evidence>
<dbReference type="SUPFAM" id="SSF57667">
    <property type="entry name" value="beta-beta-alpha zinc fingers"/>
    <property type="match status" value="1"/>
</dbReference>
<keyword evidence="10" id="KW-1185">Reference proteome</keyword>
<dbReference type="SMART" id="SM00355">
    <property type="entry name" value="ZnF_C2H2"/>
    <property type="match status" value="8"/>
</dbReference>
<name>B0VZQ8_CULQU</name>
<evidence type="ECO:0000313" key="8">
    <source>
        <dbReference type="EMBL" id="EDS35150.1"/>
    </source>
</evidence>
<feature type="compositionally biased region" description="Low complexity" evidence="6">
    <location>
        <begin position="463"/>
        <end position="472"/>
    </location>
</feature>
<dbReference type="KEGG" id="cqu:CpipJ_CPIJ000177"/>
<dbReference type="Proteomes" id="UP000002320">
    <property type="component" value="Unassembled WGS sequence"/>
</dbReference>
<dbReference type="HOGENOM" id="CLU_579031_0_0_1"/>
<dbReference type="PANTHER" id="PTHR24379:SF121">
    <property type="entry name" value="C2H2-TYPE DOMAIN-CONTAINING PROTEIN"/>
    <property type="match status" value="1"/>
</dbReference>
<evidence type="ECO:0000256" key="3">
    <source>
        <dbReference type="ARBA" id="ARBA00022771"/>
    </source>
</evidence>
<keyword evidence="4" id="KW-0862">Zinc</keyword>
<keyword evidence="2" id="KW-0677">Repeat</keyword>
<evidence type="ECO:0000256" key="2">
    <source>
        <dbReference type="ARBA" id="ARBA00022737"/>
    </source>
</evidence>
<evidence type="ECO:0000313" key="9">
    <source>
        <dbReference type="EnsemblMetazoa" id="CPIJ000177-PA"/>
    </source>
</evidence>
<feature type="domain" description="C2H2-type" evidence="7">
    <location>
        <begin position="190"/>
        <end position="217"/>
    </location>
</feature>
<organism>
    <name type="scientific">Culex quinquefasciatus</name>
    <name type="common">Southern house mosquito</name>
    <name type="synonym">Culex pungens</name>
    <dbReference type="NCBI Taxonomy" id="7176"/>
    <lineage>
        <taxon>Eukaryota</taxon>
        <taxon>Metazoa</taxon>
        <taxon>Ecdysozoa</taxon>
        <taxon>Arthropoda</taxon>
        <taxon>Hexapoda</taxon>
        <taxon>Insecta</taxon>
        <taxon>Pterygota</taxon>
        <taxon>Neoptera</taxon>
        <taxon>Endopterygota</taxon>
        <taxon>Diptera</taxon>
        <taxon>Nematocera</taxon>
        <taxon>Culicoidea</taxon>
        <taxon>Culicidae</taxon>
        <taxon>Culicinae</taxon>
        <taxon>Culicini</taxon>
        <taxon>Culex</taxon>
        <taxon>Culex</taxon>
    </lineage>
</organism>